<gene>
    <name evidence="1" type="ORF">FPZ12_013295</name>
</gene>
<sequence>MATPDFALDERLGRMLEAWRRDIGSVPFPEVVDLATAVAIVRAGQYRSNASPDEAPIRLGD</sequence>
<dbReference type="RefSeq" id="WP_144746911.1">
    <property type="nucleotide sequence ID" value="NZ_VMNW02000015.1"/>
</dbReference>
<evidence type="ECO:0000313" key="1">
    <source>
        <dbReference type="EMBL" id="KAA9161833.1"/>
    </source>
</evidence>
<dbReference type="OrthoDB" id="3638727at2"/>
<name>A0A5N0V996_9PSEU</name>
<protein>
    <submittedName>
        <fullName evidence="1">Uncharacterized protein</fullName>
    </submittedName>
</protein>
<proteinExistence type="predicted"/>
<dbReference type="AlphaFoldDB" id="A0A5N0V996"/>
<reference evidence="1" key="1">
    <citation type="submission" date="2019-09" db="EMBL/GenBank/DDBJ databases">
        <authorList>
            <person name="Teo W.F.A."/>
            <person name="Duangmal K."/>
        </authorList>
    </citation>
    <scope>NUCLEOTIDE SEQUENCE [LARGE SCALE GENOMIC DNA]</scope>
    <source>
        <strain evidence="1">K81G1</strain>
    </source>
</reference>
<dbReference type="EMBL" id="VMNW02000015">
    <property type="protein sequence ID" value="KAA9161833.1"/>
    <property type="molecule type" value="Genomic_DNA"/>
</dbReference>
<evidence type="ECO:0000313" key="2">
    <source>
        <dbReference type="Proteomes" id="UP000319769"/>
    </source>
</evidence>
<keyword evidence="2" id="KW-1185">Reference proteome</keyword>
<accession>A0A5N0V996</accession>
<dbReference type="Proteomes" id="UP000319769">
    <property type="component" value="Unassembled WGS sequence"/>
</dbReference>
<comment type="caution">
    <text evidence="1">The sequence shown here is derived from an EMBL/GenBank/DDBJ whole genome shotgun (WGS) entry which is preliminary data.</text>
</comment>
<organism evidence="1 2">
    <name type="scientific">Amycolatopsis acidicola</name>
    <dbReference type="NCBI Taxonomy" id="2596893"/>
    <lineage>
        <taxon>Bacteria</taxon>
        <taxon>Bacillati</taxon>
        <taxon>Actinomycetota</taxon>
        <taxon>Actinomycetes</taxon>
        <taxon>Pseudonocardiales</taxon>
        <taxon>Pseudonocardiaceae</taxon>
        <taxon>Amycolatopsis</taxon>
    </lineage>
</organism>